<comment type="subcellular location">
    <subcellularLocation>
        <location evidence="1 6">Nucleus</location>
    </subcellularLocation>
</comment>
<sequence>MADLLATNWSDSTKRHLLNQHTILEYFCQKSNPFYDSTCNNEVCKMQRQDMSYTKNMTGVEYDLLHMQDPYLFIIRKQYRESPSSIIPLNFYSIVDGFVYQCPDLLSIINSRLTQCINEVEQAYTAFSKQTVYRPLEGNVWSFEEKLQRQTQLDAHNDSSLYQRQAVDILLKELVKKFPIEAMYKPREGQLVQNGAGDGSAAPPTSSLPQ</sequence>
<keyword evidence="6" id="KW-0010">Activator</keyword>
<dbReference type="PANTHER" id="PTHR13104">
    <property type="entry name" value="MED-6-RELATED"/>
    <property type="match status" value="1"/>
</dbReference>
<comment type="function">
    <text evidence="6">Component of the Mediator complex, a coactivator involved in the regulated transcription of nearly all RNA polymerase II-dependent genes. Mediator functions as a bridge to convey information from gene-specific regulatory proteins to the basal RNA polymerase II transcription machinery. Mediator is recruited to promoters by direct interactions with regulatory proteins and serves as a scaffold for the assembly of a functional preinitiation complex with RNA polymerase II and the general transcription factors.</text>
</comment>
<comment type="caution">
    <text evidence="8">The sequence shown here is derived from an EMBL/GenBank/DDBJ whole genome shotgun (WGS) entry which is preliminary data.</text>
</comment>
<name>A0AAV7KHZ1_9METZ</name>
<dbReference type="Proteomes" id="UP001165289">
    <property type="component" value="Unassembled WGS sequence"/>
</dbReference>
<comment type="similarity">
    <text evidence="2 6">Belongs to the Mediator complex subunit 6 family.</text>
</comment>
<dbReference type="Gene3D" id="3.10.450.580">
    <property type="entry name" value="Mediator complex, subunit Med6"/>
    <property type="match status" value="1"/>
</dbReference>
<dbReference type="InterPro" id="IPR007018">
    <property type="entry name" value="Mediator_Med6"/>
</dbReference>
<evidence type="ECO:0000256" key="1">
    <source>
        <dbReference type="ARBA" id="ARBA00004123"/>
    </source>
</evidence>
<evidence type="ECO:0000256" key="6">
    <source>
        <dbReference type="RuleBase" id="RU364143"/>
    </source>
</evidence>
<evidence type="ECO:0000313" key="9">
    <source>
        <dbReference type="Proteomes" id="UP001165289"/>
    </source>
</evidence>
<dbReference type="GO" id="GO:0003712">
    <property type="term" value="F:transcription coregulator activity"/>
    <property type="evidence" value="ECO:0007669"/>
    <property type="project" value="InterPro"/>
</dbReference>
<evidence type="ECO:0000256" key="4">
    <source>
        <dbReference type="ARBA" id="ARBA00023163"/>
    </source>
</evidence>
<organism evidence="8 9">
    <name type="scientific">Oopsacas minuta</name>
    <dbReference type="NCBI Taxonomy" id="111878"/>
    <lineage>
        <taxon>Eukaryota</taxon>
        <taxon>Metazoa</taxon>
        <taxon>Porifera</taxon>
        <taxon>Hexactinellida</taxon>
        <taxon>Hexasterophora</taxon>
        <taxon>Lyssacinosida</taxon>
        <taxon>Leucopsacidae</taxon>
        <taxon>Oopsacas</taxon>
    </lineage>
</organism>
<evidence type="ECO:0000313" key="8">
    <source>
        <dbReference type="EMBL" id="KAI6660510.1"/>
    </source>
</evidence>
<evidence type="ECO:0000256" key="5">
    <source>
        <dbReference type="ARBA" id="ARBA00023242"/>
    </source>
</evidence>
<comment type="subunit">
    <text evidence="6">Component of the Mediator complex.</text>
</comment>
<keyword evidence="3 6" id="KW-0805">Transcription regulation</keyword>
<dbReference type="GO" id="GO:0006357">
    <property type="term" value="P:regulation of transcription by RNA polymerase II"/>
    <property type="evidence" value="ECO:0007669"/>
    <property type="project" value="InterPro"/>
</dbReference>
<keyword evidence="5 6" id="KW-0539">Nucleus</keyword>
<feature type="region of interest" description="Disordered" evidence="7">
    <location>
        <begin position="191"/>
        <end position="210"/>
    </location>
</feature>
<evidence type="ECO:0000256" key="7">
    <source>
        <dbReference type="SAM" id="MobiDB-lite"/>
    </source>
</evidence>
<keyword evidence="9" id="KW-1185">Reference proteome</keyword>
<protein>
    <recommendedName>
        <fullName evidence="6">Mediator of RNA polymerase II transcription subunit 6</fullName>
    </recommendedName>
    <alternativeName>
        <fullName evidence="6">Mediator complex subunit 6</fullName>
    </alternativeName>
</protein>
<dbReference type="Pfam" id="PF04934">
    <property type="entry name" value="Med6"/>
    <property type="match status" value="1"/>
</dbReference>
<keyword evidence="4 6" id="KW-0804">Transcription</keyword>
<accession>A0AAV7KHZ1</accession>
<proteinExistence type="inferred from homology"/>
<gene>
    <name evidence="6" type="primary">MED6</name>
    <name evidence="8" type="ORF">LOD99_14094</name>
</gene>
<reference evidence="8 9" key="1">
    <citation type="journal article" date="2023" name="BMC Biol.">
        <title>The compact genome of the sponge Oopsacas minuta (Hexactinellida) is lacking key metazoan core genes.</title>
        <authorList>
            <person name="Santini S."/>
            <person name="Schenkelaars Q."/>
            <person name="Jourda C."/>
            <person name="Duchesne M."/>
            <person name="Belahbib H."/>
            <person name="Rocher C."/>
            <person name="Selva M."/>
            <person name="Riesgo A."/>
            <person name="Vervoort M."/>
            <person name="Leys S.P."/>
            <person name="Kodjabachian L."/>
            <person name="Le Bivic A."/>
            <person name="Borchiellini C."/>
            <person name="Claverie J.M."/>
            <person name="Renard E."/>
        </authorList>
    </citation>
    <scope>NUCLEOTIDE SEQUENCE [LARGE SCALE GENOMIC DNA]</scope>
    <source>
        <strain evidence="8">SPO-2</strain>
    </source>
</reference>
<dbReference type="GO" id="GO:0016592">
    <property type="term" value="C:mediator complex"/>
    <property type="evidence" value="ECO:0007669"/>
    <property type="project" value="InterPro"/>
</dbReference>
<dbReference type="EMBL" id="JAKMXF010000033">
    <property type="protein sequence ID" value="KAI6660510.1"/>
    <property type="molecule type" value="Genomic_DNA"/>
</dbReference>
<dbReference type="InterPro" id="IPR038566">
    <property type="entry name" value="Mediator_Med6_sf"/>
</dbReference>
<evidence type="ECO:0000256" key="2">
    <source>
        <dbReference type="ARBA" id="ARBA00007526"/>
    </source>
</evidence>
<evidence type="ECO:0000256" key="3">
    <source>
        <dbReference type="ARBA" id="ARBA00023015"/>
    </source>
</evidence>
<dbReference type="AlphaFoldDB" id="A0AAV7KHZ1"/>